<keyword evidence="8" id="KW-1185">Reference proteome</keyword>
<dbReference type="OrthoDB" id="9787939at2"/>
<comment type="similarity">
    <text evidence="2">Belongs to the acetate uptake transporter (AceTr) (TC 2.A.96) family.</text>
</comment>
<evidence type="ECO:0000256" key="6">
    <source>
        <dbReference type="SAM" id="Phobius"/>
    </source>
</evidence>
<dbReference type="PANTHER" id="PTHR30178">
    <property type="entry name" value="INNER MEMBRANE PROTEIN YAAH"/>
    <property type="match status" value="1"/>
</dbReference>
<feature type="transmembrane region" description="Helical" evidence="6">
    <location>
        <begin position="125"/>
        <end position="143"/>
    </location>
</feature>
<comment type="subcellular location">
    <subcellularLocation>
        <location evidence="1">Membrane</location>
        <topology evidence="1">Multi-pass membrane protein</topology>
    </subcellularLocation>
</comment>
<dbReference type="GO" id="GO:0015360">
    <property type="term" value="F:acetate:proton symporter activity"/>
    <property type="evidence" value="ECO:0007669"/>
    <property type="project" value="TreeGrafter"/>
</dbReference>
<evidence type="ECO:0000313" key="7">
    <source>
        <dbReference type="EMBL" id="KLU21450.1"/>
    </source>
</evidence>
<evidence type="ECO:0000256" key="2">
    <source>
        <dbReference type="ARBA" id="ARBA00005587"/>
    </source>
</evidence>
<comment type="caution">
    <text evidence="7">The sequence shown here is derived from an EMBL/GenBank/DDBJ whole genome shotgun (WGS) entry which is preliminary data.</text>
</comment>
<dbReference type="GO" id="GO:0005886">
    <property type="term" value="C:plasma membrane"/>
    <property type="evidence" value="ECO:0007669"/>
    <property type="project" value="TreeGrafter"/>
</dbReference>
<dbReference type="NCBIfam" id="NF038013">
    <property type="entry name" value="AceTr_1"/>
    <property type="match status" value="1"/>
</dbReference>
<dbReference type="InterPro" id="IPR047623">
    <property type="entry name" value="SatP"/>
</dbReference>
<accession>A0A0J1CL11</accession>
<evidence type="ECO:0000256" key="3">
    <source>
        <dbReference type="ARBA" id="ARBA00022692"/>
    </source>
</evidence>
<keyword evidence="3 6" id="KW-0812">Transmembrane</keyword>
<dbReference type="InterPro" id="IPR000791">
    <property type="entry name" value="Gpr1/Fun34/SatP-like"/>
</dbReference>
<feature type="transmembrane region" description="Helical" evidence="6">
    <location>
        <begin position="42"/>
        <end position="62"/>
    </location>
</feature>
<feature type="transmembrane region" description="Helical" evidence="6">
    <location>
        <begin position="149"/>
        <end position="171"/>
    </location>
</feature>
<reference evidence="7 8" key="1">
    <citation type="journal article" date="2015" name="Genome Announc.">
        <title>Draft Genome Sequence of Burkholderia sp. Strain PML1(12), an Ectomycorrhizosphere-Inhabiting Bacterium with Effective Mineral-Weathering Ability.</title>
        <authorList>
            <person name="Uroz S."/>
            <person name="Oger P."/>
        </authorList>
    </citation>
    <scope>NUCLEOTIDE SEQUENCE [LARGE SCALE GENOMIC DNA]</scope>
    <source>
        <strain evidence="8">PML1(12)</strain>
    </source>
</reference>
<dbReference type="InterPro" id="IPR047622">
    <property type="entry name" value="GPR1_FUN34_YAAH"/>
</dbReference>
<name>A0A0J1CL11_9BURK</name>
<sequence length="220" mass="23728">MNYAITQRKLANPAPLGLAGFALTTWLLSMINAGWFSSDSTGLVLACALCFGGTAQAIAGVMELPRGNTFGATAFLAYGAFWWSFALFVLFLHGKVPAAFVGWYLFLWGVFTFYMWLATFRSPRALQLIFLTLWITFVLLAGGEWTGSTALRAAGGYGGLLTAVFTFYLSAADVINEVYDRIVLPIGEAKAFKNHAACLMTARAERGSGNTADVAVRCIA</sequence>
<feature type="transmembrane region" description="Helical" evidence="6">
    <location>
        <begin position="98"/>
        <end position="118"/>
    </location>
</feature>
<dbReference type="EMBL" id="AEJF01000219">
    <property type="protein sequence ID" value="KLU21450.1"/>
    <property type="molecule type" value="Genomic_DNA"/>
</dbReference>
<dbReference type="GO" id="GO:0071422">
    <property type="term" value="P:succinate transmembrane transport"/>
    <property type="evidence" value="ECO:0007669"/>
    <property type="project" value="TreeGrafter"/>
</dbReference>
<dbReference type="Proteomes" id="UP000035963">
    <property type="component" value="Unassembled WGS sequence"/>
</dbReference>
<evidence type="ECO:0000256" key="4">
    <source>
        <dbReference type="ARBA" id="ARBA00022989"/>
    </source>
</evidence>
<dbReference type="Pfam" id="PF01184">
    <property type="entry name" value="Gpr1_Fun34_YaaH"/>
    <property type="match status" value="1"/>
</dbReference>
<keyword evidence="4 6" id="KW-1133">Transmembrane helix</keyword>
<dbReference type="RefSeq" id="WP_047896995.1">
    <property type="nucleotide sequence ID" value="NZ_AEJF01000219.1"/>
</dbReference>
<feature type="transmembrane region" description="Helical" evidence="6">
    <location>
        <begin position="16"/>
        <end position="36"/>
    </location>
</feature>
<dbReference type="PANTHER" id="PTHR30178:SF3">
    <property type="entry name" value="SUCCINATE-ACETATE_PROTON SYMPORTER SATP"/>
    <property type="match status" value="1"/>
</dbReference>
<feature type="transmembrane region" description="Helical" evidence="6">
    <location>
        <begin position="74"/>
        <end position="92"/>
    </location>
</feature>
<evidence type="ECO:0000256" key="5">
    <source>
        <dbReference type="ARBA" id="ARBA00023136"/>
    </source>
</evidence>
<dbReference type="AlphaFoldDB" id="A0A0J1CL11"/>
<evidence type="ECO:0000256" key="1">
    <source>
        <dbReference type="ARBA" id="ARBA00004141"/>
    </source>
</evidence>
<proteinExistence type="inferred from homology"/>
<keyword evidence="5 6" id="KW-0472">Membrane</keyword>
<dbReference type="PROSITE" id="PS01114">
    <property type="entry name" value="GPR1_FUN34_YAAH"/>
    <property type="match status" value="1"/>
</dbReference>
<gene>
    <name evidence="7" type="ORF">EOS_36025</name>
</gene>
<evidence type="ECO:0000313" key="8">
    <source>
        <dbReference type="Proteomes" id="UP000035963"/>
    </source>
</evidence>
<protein>
    <submittedName>
        <fullName evidence="7">Transcriptional regulator</fullName>
    </submittedName>
</protein>
<dbReference type="PATRIC" id="fig|908627.4.peg.8060"/>
<organism evidence="7 8">
    <name type="scientific">Caballeronia mineralivorans PML1(12)</name>
    <dbReference type="NCBI Taxonomy" id="908627"/>
    <lineage>
        <taxon>Bacteria</taxon>
        <taxon>Pseudomonadati</taxon>
        <taxon>Pseudomonadota</taxon>
        <taxon>Betaproteobacteria</taxon>
        <taxon>Burkholderiales</taxon>
        <taxon>Burkholderiaceae</taxon>
        <taxon>Caballeronia</taxon>
    </lineage>
</organism>